<sequence>MPTARLNGELITDWESFHTVSAEVFGFPEFYGRNMNAWIDCLSYLRDEDGMSKFRLRENEVLDIEVQHSEKLRQNAPEIVETLEFCIDDINDRYADYGEAPALKLTLR</sequence>
<dbReference type="OrthoDB" id="7575400at2"/>
<proteinExistence type="inferred from homology"/>
<keyword evidence="4" id="KW-1185">Reference proteome</keyword>
<dbReference type="InterPro" id="IPR000468">
    <property type="entry name" value="Barstar"/>
</dbReference>
<evidence type="ECO:0000313" key="3">
    <source>
        <dbReference type="EMBL" id="AMP11513.1"/>
    </source>
</evidence>
<gene>
    <name evidence="3" type="ORF">CAter282_3835</name>
</gene>
<dbReference type="Proteomes" id="UP000071778">
    <property type="component" value="Chromosome"/>
</dbReference>
<dbReference type="EMBL" id="CP013235">
    <property type="protein sequence ID" value="AMP11513.1"/>
    <property type="molecule type" value="Genomic_DNA"/>
</dbReference>
<dbReference type="Pfam" id="PF01337">
    <property type="entry name" value="Barstar"/>
    <property type="match status" value="1"/>
</dbReference>
<organism evidence="3 4">
    <name type="scientific">Collimonas arenae</name>
    <dbReference type="NCBI Taxonomy" id="279058"/>
    <lineage>
        <taxon>Bacteria</taxon>
        <taxon>Pseudomonadati</taxon>
        <taxon>Pseudomonadota</taxon>
        <taxon>Betaproteobacteria</taxon>
        <taxon>Burkholderiales</taxon>
        <taxon>Oxalobacteraceae</taxon>
        <taxon>Collimonas</taxon>
    </lineage>
</organism>
<dbReference type="InterPro" id="IPR035905">
    <property type="entry name" value="Barstar-like_sf"/>
</dbReference>
<evidence type="ECO:0000313" key="4">
    <source>
        <dbReference type="Proteomes" id="UP000071778"/>
    </source>
</evidence>
<protein>
    <submittedName>
        <fullName evidence="3">Barstar family protein</fullName>
    </submittedName>
</protein>
<name>A0A127QNB3_9BURK</name>
<evidence type="ECO:0000256" key="1">
    <source>
        <dbReference type="ARBA" id="ARBA00006845"/>
    </source>
</evidence>
<dbReference type="RefSeq" id="WP_061534489.1">
    <property type="nucleotide sequence ID" value="NZ_CP013233.1"/>
</dbReference>
<dbReference type="AlphaFoldDB" id="A0A127QNB3"/>
<reference evidence="3 4" key="1">
    <citation type="submission" date="2015-11" db="EMBL/GenBank/DDBJ databases">
        <title>Exploring the genomic traits of fungus-feeding bacterial genus Collimonas.</title>
        <authorList>
            <person name="Song C."/>
            <person name="Schmidt R."/>
            <person name="de Jager V."/>
            <person name="Krzyzanowska D."/>
            <person name="Jongedijk E."/>
            <person name="Cankar K."/>
            <person name="Beekwilder J."/>
            <person name="van Veen A."/>
            <person name="de Boer W."/>
            <person name="van Veen J.A."/>
            <person name="Garbeva P."/>
        </authorList>
    </citation>
    <scope>NUCLEOTIDE SEQUENCE [LARGE SCALE GENOMIC DNA]</scope>
    <source>
        <strain evidence="3 4">Ter282</strain>
    </source>
</reference>
<accession>A0A127QNB3</accession>
<comment type="similarity">
    <text evidence="1">Belongs to the barstar family.</text>
</comment>
<evidence type="ECO:0000259" key="2">
    <source>
        <dbReference type="Pfam" id="PF01337"/>
    </source>
</evidence>
<dbReference type="PATRIC" id="fig|279058.17.peg.4153"/>
<feature type="domain" description="Barstar (barnase inhibitor)" evidence="2">
    <location>
        <begin position="1"/>
        <end position="104"/>
    </location>
</feature>
<dbReference type="SUPFAM" id="SSF52038">
    <property type="entry name" value="Barstar-related"/>
    <property type="match status" value="1"/>
</dbReference>
<dbReference type="Gene3D" id="3.30.370.10">
    <property type="entry name" value="Barstar-like"/>
    <property type="match status" value="1"/>
</dbReference>